<protein>
    <submittedName>
        <fullName evidence="1">GTPase-activating protein S23</fullName>
    </submittedName>
</protein>
<evidence type="ECO:0000313" key="2">
    <source>
        <dbReference type="Proteomes" id="UP001165960"/>
    </source>
</evidence>
<accession>A0ACC2SWZ9</accession>
<gene>
    <name evidence="1" type="primary">SEC23_2</name>
    <name evidence="1" type="ORF">DSO57_1005792</name>
</gene>
<comment type="caution">
    <text evidence="1">The sequence shown here is derived from an EMBL/GenBank/DDBJ whole genome shotgun (WGS) entry which is preliminary data.</text>
</comment>
<proteinExistence type="predicted"/>
<dbReference type="EMBL" id="QTSX02004276">
    <property type="protein sequence ID" value="KAJ9066830.1"/>
    <property type="molecule type" value="Genomic_DNA"/>
</dbReference>
<reference evidence="1" key="1">
    <citation type="submission" date="2022-04" db="EMBL/GenBank/DDBJ databases">
        <title>Genome of the entomopathogenic fungus Entomophthora muscae.</title>
        <authorList>
            <person name="Elya C."/>
            <person name="Lovett B.R."/>
            <person name="Lee E."/>
            <person name="Macias A.M."/>
            <person name="Hajek A.E."/>
            <person name="De Bivort B.L."/>
            <person name="Kasson M.T."/>
            <person name="De Fine Licht H.H."/>
            <person name="Stajich J.E."/>
        </authorList>
    </citation>
    <scope>NUCLEOTIDE SEQUENCE</scope>
    <source>
        <strain evidence="1">Berkeley</strain>
    </source>
</reference>
<evidence type="ECO:0000313" key="1">
    <source>
        <dbReference type="EMBL" id="KAJ9066830.1"/>
    </source>
</evidence>
<organism evidence="1 2">
    <name type="scientific">Entomophthora muscae</name>
    <dbReference type="NCBI Taxonomy" id="34485"/>
    <lineage>
        <taxon>Eukaryota</taxon>
        <taxon>Fungi</taxon>
        <taxon>Fungi incertae sedis</taxon>
        <taxon>Zoopagomycota</taxon>
        <taxon>Entomophthoromycotina</taxon>
        <taxon>Entomophthoromycetes</taxon>
        <taxon>Entomophthorales</taxon>
        <taxon>Entomophthoraceae</taxon>
        <taxon>Entomophthora</taxon>
    </lineage>
</organism>
<keyword evidence="2" id="KW-1185">Reference proteome</keyword>
<name>A0ACC2SWZ9_9FUNG</name>
<sequence length="456" mass="50842">MDFNQIEDTDGVRFSWNAFANTKQEVSRKVVPIACLYTPLKEREDAPPVYYEPVLCKPPCKGVLNPYSQLDVRAKLWICPFCLSRNPLPPHYKDISQTNLPAELLTNYSTIEYILGHSTTLPPIFFYVVDVCLDQEDLTALKDSLVISLSLLPPNALVGLITYGTMAQVYELGYAECPKSYTFQGSKDYKLENIQSILGISQVIRPAASNAPQLYGASRFLLPLSQCEFNLTSIIEGLQCDPWTIPADKRAQRCTGVAMNLASSIMELSFPSTGGRIMLFTGGAPTVGSGAIVGIEKREPLRSHTDIERGSAKYHHAAVKHYEAISRRAAENGHAIDIFVGCLDQVGLHEMKSMANATGGVMILADSFNTAIFRQSFQKLLSKDAEGHLQMAFNATLEVQTSPDLKVSGLIGPASPPLCPWRCQVCMRRRHRDWHWWHISLEILWIDTNHYRCSLL</sequence>
<dbReference type="Proteomes" id="UP001165960">
    <property type="component" value="Unassembled WGS sequence"/>
</dbReference>